<name>A0ABX5XWU2_9BACT</name>
<keyword evidence="1" id="KW-1133">Transmembrane helix</keyword>
<dbReference type="RefSeq" id="WP_145217661.1">
    <property type="nucleotide sequence ID" value="NZ_CP036432.1"/>
</dbReference>
<evidence type="ECO:0000313" key="3">
    <source>
        <dbReference type="Proteomes" id="UP000318081"/>
    </source>
</evidence>
<keyword evidence="1" id="KW-0812">Transmembrane</keyword>
<organism evidence="2 3">
    <name type="scientific">Stieleria magnilauensis</name>
    <dbReference type="NCBI Taxonomy" id="2527963"/>
    <lineage>
        <taxon>Bacteria</taxon>
        <taxon>Pseudomonadati</taxon>
        <taxon>Planctomycetota</taxon>
        <taxon>Planctomycetia</taxon>
        <taxon>Pirellulales</taxon>
        <taxon>Pirellulaceae</taxon>
        <taxon>Stieleria</taxon>
    </lineage>
</organism>
<feature type="transmembrane region" description="Helical" evidence="1">
    <location>
        <begin position="20"/>
        <end position="37"/>
    </location>
</feature>
<keyword evidence="3" id="KW-1185">Reference proteome</keyword>
<proteinExistence type="predicted"/>
<keyword evidence="1" id="KW-0472">Membrane</keyword>
<evidence type="ECO:0000313" key="2">
    <source>
        <dbReference type="EMBL" id="QDV86474.1"/>
    </source>
</evidence>
<feature type="transmembrane region" description="Helical" evidence="1">
    <location>
        <begin position="43"/>
        <end position="60"/>
    </location>
</feature>
<dbReference type="EMBL" id="CP036432">
    <property type="protein sequence ID" value="QDV86474.1"/>
    <property type="molecule type" value="Genomic_DNA"/>
</dbReference>
<sequence>MNHETENAEQLHYRRSRRAAWWASAVCGVLGMVSFAAGPFDQGFGGLCLFVAVALFVWGLDYHRRLKPVGAETTPARR</sequence>
<dbReference type="Proteomes" id="UP000318081">
    <property type="component" value="Chromosome"/>
</dbReference>
<gene>
    <name evidence="2" type="ORF">TBK1r_54930</name>
</gene>
<evidence type="ECO:0000256" key="1">
    <source>
        <dbReference type="SAM" id="Phobius"/>
    </source>
</evidence>
<protein>
    <submittedName>
        <fullName evidence="2">Uncharacterized protein</fullName>
    </submittedName>
</protein>
<accession>A0ABX5XWU2</accession>
<reference evidence="2 3" key="1">
    <citation type="submission" date="2019-02" db="EMBL/GenBank/DDBJ databases">
        <title>Deep-cultivation of Planctomycetes and their phenomic and genomic characterization uncovers novel biology.</title>
        <authorList>
            <person name="Wiegand S."/>
            <person name="Jogler M."/>
            <person name="Boedeker C."/>
            <person name="Pinto D."/>
            <person name="Vollmers J."/>
            <person name="Rivas-Marin E."/>
            <person name="Kohn T."/>
            <person name="Peeters S.H."/>
            <person name="Heuer A."/>
            <person name="Rast P."/>
            <person name="Oberbeckmann S."/>
            <person name="Bunk B."/>
            <person name="Jeske O."/>
            <person name="Meyerdierks A."/>
            <person name="Storesund J.E."/>
            <person name="Kallscheuer N."/>
            <person name="Luecker S."/>
            <person name="Lage O.M."/>
            <person name="Pohl T."/>
            <person name="Merkel B.J."/>
            <person name="Hornburger P."/>
            <person name="Mueller R.-W."/>
            <person name="Bruemmer F."/>
            <person name="Labrenz M."/>
            <person name="Spormann A.M."/>
            <person name="Op den Camp H."/>
            <person name="Overmann J."/>
            <person name="Amann R."/>
            <person name="Jetten M.S.M."/>
            <person name="Mascher T."/>
            <person name="Medema M.H."/>
            <person name="Devos D.P."/>
            <person name="Kaster A.-K."/>
            <person name="Ovreas L."/>
            <person name="Rohde M."/>
            <person name="Galperin M.Y."/>
            <person name="Jogler C."/>
        </authorList>
    </citation>
    <scope>NUCLEOTIDE SEQUENCE [LARGE SCALE GENOMIC DNA]</scope>
    <source>
        <strain evidence="2 3">TBK1r</strain>
    </source>
</reference>